<evidence type="ECO:0008006" key="5">
    <source>
        <dbReference type="Google" id="ProtNLM"/>
    </source>
</evidence>
<feature type="compositionally biased region" description="Low complexity" evidence="1">
    <location>
        <begin position="77"/>
        <end position="93"/>
    </location>
</feature>
<accession>A0A2N3PXK5</accession>
<reference evidence="4" key="1">
    <citation type="submission" date="2017-12" db="EMBL/GenBank/DDBJ databases">
        <title>Draft genome sequence of Telmatospirillum siberiense 26-4b1T, an acidotolerant peatland alphaproteobacterium potentially involved in sulfur cycling.</title>
        <authorList>
            <person name="Hausmann B."/>
            <person name="Pjevac P."/>
            <person name="Schreck K."/>
            <person name="Herbold C.W."/>
            <person name="Daims H."/>
            <person name="Wagner M."/>
            <person name="Pester M."/>
            <person name="Loy A."/>
        </authorList>
    </citation>
    <scope>NUCLEOTIDE SEQUENCE [LARGE SCALE GENOMIC DNA]</scope>
    <source>
        <strain evidence="4">26-4b1</strain>
    </source>
</reference>
<dbReference type="Proteomes" id="UP000233293">
    <property type="component" value="Unassembled WGS sequence"/>
</dbReference>
<proteinExistence type="predicted"/>
<dbReference type="InterPro" id="IPR009872">
    <property type="entry name" value="DUF1427"/>
</dbReference>
<evidence type="ECO:0000313" key="3">
    <source>
        <dbReference type="EMBL" id="PKU25144.1"/>
    </source>
</evidence>
<keyword evidence="2" id="KW-0812">Transmembrane</keyword>
<feature type="transmembrane region" description="Helical" evidence="2">
    <location>
        <begin position="29"/>
        <end position="49"/>
    </location>
</feature>
<dbReference type="NCBIfam" id="TIGR03510">
    <property type="entry name" value="XapX"/>
    <property type="match status" value="1"/>
</dbReference>
<dbReference type="Pfam" id="PF07235">
    <property type="entry name" value="DUF1427"/>
    <property type="match status" value="1"/>
</dbReference>
<dbReference type="RefSeq" id="WP_101250071.1">
    <property type="nucleotide sequence ID" value="NZ_PIUM01000006.1"/>
</dbReference>
<protein>
    <recommendedName>
        <fullName evidence="5">DUF1427 domain-containing protein</fullName>
    </recommendedName>
</protein>
<dbReference type="EMBL" id="PIUM01000006">
    <property type="protein sequence ID" value="PKU25144.1"/>
    <property type="molecule type" value="Genomic_DNA"/>
</dbReference>
<gene>
    <name evidence="3" type="ORF">CWS72_08070</name>
</gene>
<keyword evidence="2" id="KW-1133">Transmembrane helix</keyword>
<evidence type="ECO:0000256" key="1">
    <source>
        <dbReference type="SAM" id="MobiDB-lite"/>
    </source>
</evidence>
<sequence>MKAYLLSLAAGLLVGAVYGLINVRSPAPPVIALVGLLGILIGEQVPPVVKNMWQRQSADHSWFQQVKPHMFGHLPKAAPSPTLSAAPAAASDDAAGRPS</sequence>
<dbReference type="InterPro" id="IPR020017">
    <property type="entry name" value="XapX_domain"/>
</dbReference>
<evidence type="ECO:0000313" key="4">
    <source>
        <dbReference type="Proteomes" id="UP000233293"/>
    </source>
</evidence>
<dbReference type="OrthoDB" id="4302993at2"/>
<feature type="region of interest" description="Disordered" evidence="1">
    <location>
        <begin position="75"/>
        <end position="99"/>
    </location>
</feature>
<comment type="caution">
    <text evidence="3">The sequence shown here is derived from an EMBL/GenBank/DDBJ whole genome shotgun (WGS) entry which is preliminary data.</text>
</comment>
<name>A0A2N3PXK5_9PROT</name>
<keyword evidence="2" id="KW-0472">Membrane</keyword>
<evidence type="ECO:0000256" key="2">
    <source>
        <dbReference type="SAM" id="Phobius"/>
    </source>
</evidence>
<dbReference type="AlphaFoldDB" id="A0A2N3PXK5"/>
<organism evidence="3 4">
    <name type="scientific">Telmatospirillum siberiense</name>
    <dbReference type="NCBI Taxonomy" id="382514"/>
    <lineage>
        <taxon>Bacteria</taxon>
        <taxon>Pseudomonadati</taxon>
        <taxon>Pseudomonadota</taxon>
        <taxon>Alphaproteobacteria</taxon>
        <taxon>Rhodospirillales</taxon>
        <taxon>Rhodospirillaceae</taxon>
        <taxon>Telmatospirillum</taxon>
    </lineage>
</organism>
<keyword evidence="4" id="KW-1185">Reference proteome</keyword>